<name>A0AAD6U7C3_9AGAR</name>
<dbReference type="EMBL" id="JARJCN010000016">
    <property type="protein sequence ID" value="KAJ7093472.1"/>
    <property type="molecule type" value="Genomic_DNA"/>
</dbReference>
<feature type="signal peptide" evidence="1">
    <location>
        <begin position="1"/>
        <end position="18"/>
    </location>
</feature>
<sequence>MLQYFALAVLSFVAIGSAVSPSNGFFRILNFENRSMDLHIVNPADFDPISAIGSAPGQVAQKWFLSSTGVLNQFRISNAQTGTFASYTTAFLENDPNHAQLCAHPNSTLWNITASGAGFKIAEATFGLAITAWDFQPPFPTSPLTLETFDSSQARQVFTFQACDRLIARFNTKPSDSYFRTK</sequence>
<proteinExistence type="predicted"/>
<evidence type="ECO:0000313" key="2">
    <source>
        <dbReference type="EMBL" id="KAJ7093472.1"/>
    </source>
</evidence>
<organism evidence="2 3">
    <name type="scientific">Mycena belliarum</name>
    <dbReference type="NCBI Taxonomy" id="1033014"/>
    <lineage>
        <taxon>Eukaryota</taxon>
        <taxon>Fungi</taxon>
        <taxon>Dikarya</taxon>
        <taxon>Basidiomycota</taxon>
        <taxon>Agaricomycotina</taxon>
        <taxon>Agaricomycetes</taxon>
        <taxon>Agaricomycetidae</taxon>
        <taxon>Agaricales</taxon>
        <taxon>Marasmiineae</taxon>
        <taxon>Mycenaceae</taxon>
        <taxon>Mycena</taxon>
    </lineage>
</organism>
<comment type="caution">
    <text evidence="2">The sequence shown here is derived from an EMBL/GenBank/DDBJ whole genome shotgun (WGS) entry which is preliminary data.</text>
</comment>
<dbReference type="AlphaFoldDB" id="A0AAD6U7C3"/>
<accession>A0AAD6U7C3</accession>
<evidence type="ECO:0000313" key="3">
    <source>
        <dbReference type="Proteomes" id="UP001222325"/>
    </source>
</evidence>
<keyword evidence="1" id="KW-0732">Signal</keyword>
<dbReference type="Proteomes" id="UP001222325">
    <property type="component" value="Unassembled WGS sequence"/>
</dbReference>
<feature type="chain" id="PRO_5042222113" description="Ricin B lectin domain-containing protein" evidence="1">
    <location>
        <begin position="19"/>
        <end position="182"/>
    </location>
</feature>
<dbReference type="SUPFAM" id="SSF50370">
    <property type="entry name" value="Ricin B-like lectins"/>
    <property type="match status" value="1"/>
</dbReference>
<evidence type="ECO:0008006" key="4">
    <source>
        <dbReference type="Google" id="ProtNLM"/>
    </source>
</evidence>
<dbReference type="InterPro" id="IPR035992">
    <property type="entry name" value="Ricin_B-like_lectins"/>
</dbReference>
<keyword evidence="3" id="KW-1185">Reference proteome</keyword>
<dbReference type="Gene3D" id="2.80.10.50">
    <property type="match status" value="1"/>
</dbReference>
<evidence type="ECO:0000256" key="1">
    <source>
        <dbReference type="SAM" id="SignalP"/>
    </source>
</evidence>
<reference evidence="2" key="1">
    <citation type="submission" date="2023-03" db="EMBL/GenBank/DDBJ databases">
        <title>Massive genome expansion in bonnet fungi (Mycena s.s.) driven by repeated elements and novel gene families across ecological guilds.</title>
        <authorList>
            <consortium name="Lawrence Berkeley National Laboratory"/>
            <person name="Harder C.B."/>
            <person name="Miyauchi S."/>
            <person name="Viragh M."/>
            <person name="Kuo A."/>
            <person name="Thoen E."/>
            <person name="Andreopoulos B."/>
            <person name="Lu D."/>
            <person name="Skrede I."/>
            <person name="Drula E."/>
            <person name="Henrissat B."/>
            <person name="Morin E."/>
            <person name="Kohler A."/>
            <person name="Barry K."/>
            <person name="LaButti K."/>
            <person name="Morin E."/>
            <person name="Salamov A."/>
            <person name="Lipzen A."/>
            <person name="Mereny Z."/>
            <person name="Hegedus B."/>
            <person name="Baldrian P."/>
            <person name="Stursova M."/>
            <person name="Weitz H."/>
            <person name="Taylor A."/>
            <person name="Grigoriev I.V."/>
            <person name="Nagy L.G."/>
            <person name="Martin F."/>
            <person name="Kauserud H."/>
        </authorList>
    </citation>
    <scope>NUCLEOTIDE SEQUENCE</scope>
    <source>
        <strain evidence="2">CBHHK173m</strain>
    </source>
</reference>
<gene>
    <name evidence="2" type="ORF">B0H15DRAFT_971992</name>
</gene>
<protein>
    <recommendedName>
        <fullName evidence="4">Ricin B lectin domain-containing protein</fullName>
    </recommendedName>
</protein>